<dbReference type="InterPro" id="IPR000524">
    <property type="entry name" value="Tscrpt_reg_HTH_GntR"/>
</dbReference>
<reference evidence="5 6" key="1">
    <citation type="submission" date="2019-02" db="EMBL/GenBank/DDBJ databases">
        <title>Paenibacillus sp. nov., isolated from surface-sterilized tissue of Thalictrum simplex L.</title>
        <authorList>
            <person name="Tuo L."/>
        </authorList>
    </citation>
    <scope>NUCLEOTIDE SEQUENCE [LARGE SCALE GENOMIC DNA]</scope>
    <source>
        <strain evidence="5 6">N2SHLJ1</strain>
    </source>
</reference>
<dbReference type="GO" id="GO:0045892">
    <property type="term" value="P:negative regulation of DNA-templated transcription"/>
    <property type="evidence" value="ECO:0007669"/>
    <property type="project" value="TreeGrafter"/>
</dbReference>
<evidence type="ECO:0000256" key="1">
    <source>
        <dbReference type="ARBA" id="ARBA00023015"/>
    </source>
</evidence>
<dbReference type="InterPro" id="IPR050679">
    <property type="entry name" value="Bact_HTH_transcr_reg"/>
</dbReference>
<keyword evidence="3" id="KW-0804">Transcription</keyword>
<gene>
    <name evidence="5" type="ORF">EYB31_09685</name>
</gene>
<keyword evidence="6" id="KW-1185">Reference proteome</keyword>
<dbReference type="SMART" id="SM00345">
    <property type="entry name" value="HTH_GNTR"/>
    <property type="match status" value="1"/>
</dbReference>
<dbReference type="InterPro" id="IPR036388">
    <property type="entry name" value="WH-like_DNA-bd_sf"/>
</dbReference>
<sequence>METKEVKGGPAPMYVQIADSIREQIDSGIYLPGSKLPKEASLVEMFNTSRITLRAALKLLADEGVIVKHQGVGTFVSDTKKTFSMNSVQGFYSILVKSGAKVQPLIQNNSSVKPPKDIAEALKIPEDTIVRKIERLFLVNEQPIAITTTHFNQDFEVTEEEADSILVYGLLIEKMNTEPMRARYHITAAKASDYQSIIFSSHKGAPILVLNEVSYNNEGLPLEHTSHYIRPDMCELEFMVVKNRPLEDLRIKNVAKVEF</sequence>
<dbReference type="AlphaFoldDB" id="A0A4Q9DSM6"/>
<dbReference type="PRINTS" id="PR00035">
    <property type="entry name" value="HTHGNTR"/>
</dbReference>
<dbReference type="CDD" id="cd07377">
    <property type="entry name" value="WHTH_GntR"/>
    <property type="match status" value="1"/>
</dbReference>
<name>A0A4Q9DSM6_9BACL</name>
<dbReference type="EMBL" id="SIRE01000006">
    <property type="protein sequence ID" value="TBL79859.1"/>
    <property type="molecule type" value="Genomic_DNA"/>
</dbReference>
<dbReference type="SUPFAM" id="SSF64288">
    <property type="entry name" value="Chorismate lyase-like"/>
    <property type="match status" value="1"/>
</dbReference>
<evidence type="ECO:0000256" key="3">
    <source>
        <dbReference type="ARBA" id="ARBA00023163"/>
    </source>
</evidence>
<dbReference type="InterPro" id="IPR028978">
    <property type="entry name" value="Chorismate_lyase_/UTRA_dom_sf"/>
</dbReference>
<dbReference type="InterPro" id="IPR036390">
    <property type="entry name" value="WH_DNA-bd_sf"/>
</dbReference>
<dbReference type="Gene3D" id="3.40.1410.10">
    <property type="entry name" value="Chorismate lyase-like"/>
    <property type="match status" value="1"/>
</dbReference>
<dbReference type="SMART" id="SM00866">
    <property type="entry name" value="UTRA"/>
    <property type="match status" value="1"/>
</dbReference>
<dbReference type="Proteomes" id="UP000293142">
    <property type="component" value="Unassembled WGS sequence"/>
</dbReference>
<proteinExistence type="predicted"/>
<dbReference type="Pfam" id="PF00392">
    <property type="entry name" value="GntR"/>
    <property type="match status" value="1"/>
</dbReference>
<dbReference type="GO" id="GO:0003700">
    <property type="term" value="F:DNA-binding transcription factor activity"/>
    <property type="evidence" value="ECO:0007669"/>
    <property type="project" value="InterPro"/>
</dbReference>
<feature type="domain" description="HTH gntR-type" evidence="4">
    <location>
        <begin position="11"/>
        <end position="79"/>
    </location>
</feature>
<dbReference type="PANTHER" id="PTHR44846">
    <property type="entry name" value="MANNOSYL-D-GLYCERATE TRANSPORT/METABOLISM SYSTEM REPRESSOR MNGR-RELATED"/>
    <property type="match status" value="1"/>
</dbReference>
<dbReference type="Gene3D" id="1.10.10.10">
    <property type="entry name" value="Winged helix-like DNA-binding domain superfamily/Winged helix DNA-binding domain"/>
    <property type="match status" value="1"/>
</dbReference>
<comment type="caution">
    <text evidence="5">The sequence shown here is derived from an EMBL/GenBank/DDBJ whole genome shotgun (WGS) entry which is preliminary data.</text>
</comment>
<organism evidence="5 6">
    <name type="scientific">Paenibacillus thalictri</name>
    <dbReference type="NCBI Taxonomy" id="2527873"/>
    <lineage>
        <taxon>Bacteria</taxon>
        <taxon>Bacillati</taxon>
        <taxon>Bacillota</taxon>
        <taxon>Bacilli</taxon>
        <taxon>Bacillales</taxon>
        <taxon>Paenibacillaceae</taxon>
        <taxon>Paenibacillus</taxon>
    </lineage>
</organism>
<dbReference type="InterPro" id="IPR011663">
    <property type="entry name" value="UTRA"/>
</dbReference>
<accession>A0A4Q9DSM6</accession>
<keyword evidence="1" id="KW-0805">Transcription regulation</keyword>
<evidence type="ECO:0000313" key="5">
    <source>
        <dbReference type="EMBL" id="TBL79859.1"/>
    </source>
</evidence>
<dbReference type="PROSITE" id="PS50949">
    <property type="entry name" value="HTH_GNTR"/>
    <property type="match status" value="1"/>
</dbReference>
<dbReference type="PANTHER" id="PTHR44846:SF1">
    <property type="entry name" value="MANNOSYL-D-GLYCERATE TRANSPORT_METABOLISM SYSTEM REPRESSOR MNGR-RELATED"/>
    <property type="match status" value="1"/>
</dbReference>
<evidence type="ECO:0000259" key="4">
    <source>
        <dbReference type="PROSITE" id="PS50949"/>
    </source>
</evidence>
<dbReference type="FunFam" id="1.10.10.10:FF:000079">
    <property type="entry name" value="GntR family transcriptional regulator"/>
    <property type="match status" value="1"/>
</dbReference>
<dbReference type="OrthoDB" id="149756at2"/>
<dbReference type="SUPFAM" id="SSF46785">
    <property type="entry name" value="Winged helix' DNA-binding domain"/>
    <property type="match status" value="1"/>
</dbReference>
<evidence type="ECO:0000256" key="2">
    <source>
        <dbReference type="ARBA" id="ARBA00023125"/>
    </source>
</evidence>
<keyword evidence="2" id="KW-0238">DNA-binding</keyword>
<protein>
    <submittedName>
        <fullName evidence="5">GntR family transcriptional regulator</fullName>
    </submittedName>
</protein>
<dbReference type="GO" id="GO:0003677">
    <property type="term" value="F:DNA binding"/>
    <property type="evidence" value="ECO:0007669"/>
    <property type="project" value="UniProtKB-KW"/>
</dbReference>
<evidence type="ECO:0000313" key="6">
    <source>
        <dbReference type="Proteomes" id="UP000293142"/>
    </source>
</evidence>
<dbReference type="RefSeq" id="WP_131013105.1">
    <property type="nucleotide sequence ID" value="NZ_SIRE01000006.1"/>
</dbReference>
<dbReference type="Pfam" id="PF07702">
    <property type="entry name" value="UTRA"/>
    <property type="match status" value="1"/>
</dbReference>